<dbReference type="EMBL" id="CABO01000034">
    <property type="protein sequence ID" value="CBI02279.1"/>
    <property type="molecule type" value="Genomic_DNA"/>
</dbReference>
<feature type="transmembrane region" description="Helical" evidence="1">
    <location>
        <begin position="246"/>
        <end position="271"/>
    </location>
</feature>
<feature type="transmembrane region" description="Helical" evidence="1">
    <location>
        <begin position="393"/>
        <end position="417"/>
    </location>
</feature>
<feature type="transmembrane region" description="Helical" evidence="1">
    <location>
        <begin position="171"/>
        <end position="188"/>
    </location>
</feature>
<feature type="transmembrane region" description="Helical" evidence="1">
    <location>
        <begin position="132"/>
        <end position="151"/>
    </location>
</feature>
<accession>E6Q518</accession>
<feature type="transmembrane region" description="Helical" evidence="1">
    <location>
        <begin position="277"/>
        <end position="298"/>
    </location>
</feature>
<feature type="transmembrane region" description="Helical" evidence="1">
    <location>
        <begin position="454"/>
        <end position="474"/>
    </location>
</feature>
<evidence type="ECO:0000256" key="1">
    <source>
        <dbReference type="SAM" id="Phobius"/>
    </source>
</evidence>
<feature type="transmembrane region" description="Helical" evidence="1">
    <location>
        <begin position="429"/>
        <end position="447"/>
    </location>
</feature>
<sequence length="605" mass="63742">MRRTLTLIVIGALVALLLGIVAPTIGMLALLLLGALAIFVWLSTIERAFDSRVRRRIAGIVAVGFVALAAILSASFGLESAGAELFAALALLALSIDPFLGAMEKFKDAAYVARGWVKAITVPHRSMRAMKWFAPSALALGAAAVLIGTLLPDARWPFQLAAPYDPHLLALSNFLDALLGALLLYLALRRSCGRFAASIGALLWIVAGPRVAATWAHPFPSFLLPALLAVWSLFPRGPVRHTSLLALAVLAGLLSPAMAIAVALVAAVMIGSENRSLRGSALVLLGAGLGVFLHLHFLGERGGAMLMVAQHADIALRSVGGDGFWPWEILFPAIDMFGGSTLLPASLLATGHTGNLLLLSSGIGYGLLLFVVLGLRRYPENPANRANPVQRSLLLLVVLGAAIGLPSHAAGIALPTLTHLIEALGGSPWWAATAGKCVIAFALVVLATQSARSVLLAMPALAAVVLVLLAAAVVPNPMLRVPTLGTPLADALNATRSGSQAVVLLLRDPDSWTARYARAIAPGLRVGDLRSKPAACSTLIVDLGGRYDEGWQPFAGLLVQSSYRARTAESAESLPVRMRGDELAHLDWPFAIYRADQDRRCPARR</sequence>
<feature type="transmembrane region" description="Helical" evidence="1">
    <location>
        <begin position="57"/>
        <end position="76"/>
    </location>
</feature>
<feature type="transmembrane region" description="Helical" evidence="1">
    <location>
        <begin position="82"/>
        <end position="100"/>
    </location>
</feature>
<proteinExistence type="predicted"/>
<gene>
    <name evidence="2" type="ORF">CARN4_0986</name>
</gene>
<keyword evidence="1" id="KW-1133">Transmembrane helix</keyword>
<organism evidence="2">
    <name type="scientific">mine drainage metagenome</name>
    <dbReference type="NCBI Taxonomy" id="410659"/>
    <lineage>
        <taxon>unclassified sequences</taxon>
        <taxon>metagenomes</taxon>
        <taxon>ecological metagenomes</taxon>
    </lineage>
</organism>
<comment type="caution">
    <text evidence="2">The sequence shown here is derived from an EMBL/GenBank/DDBJ whole genome shotgun (WGS) entry which is preliminary data.</text>
</comment>
<evidence type="ECO:0000313" key="2">
    <source>
        <dbReference type="EMBL" id="CBI02279.1"/>
    </source>
</evidence>
<protein>
    <submittedName>
        <fullName evidence="2">Uncharacterized protein</fullName>
    </submittedName>
</protein>
<name>E6Q518_9ZZZZ</name>
<feature type="transmembrane region" description="Helical" evidence="1">
    <location>
        <begin position="29"/>
        <end position="45"/>
    </location>
</feature>
<keyword evidence="1" id="KW-0812">Transmembrane</keyword>
<feature type="transmembrane region" description="Helical" evidence="1">
    <location>
        <begin position="195"/>
        <end position="212"/>
    </location>
</feature>
<reference evidence="2" key="1">
    <citation type="submission" date="2009-10" db="EMBL/GenBank/DDBJ databases">
        <title>Diversity of trophic interactions inside an arsenic-rich microbial ecosystem.</title>
        <authorList>
            <person name="Bertin P.N."/>
            <person name="Heinrich-Salmeron A."/>
            <person name="Pelletier E."/>
            <person name="Goulhen-Chollet F."/>
            <person name="Arsene-Ploetze F."/>
            <person name="Gallien S."/>
            <person name="Calteau A."/>
            <person name="Vallenet D."/>
            <person name="Casiot C."/>
            <person name="Chane-Woon-Ming B."/>
            <person name="Giloteaux L."/>
            <person name="Barakat M."/>
            <person name="Bonnefoy V."/>
            <person name="Bruneel O."/>
            <person name="Chandler M."/>
            <person name="Cleiss J."/>
            <person name="Duran R."/>
            <person name="Elbaz-Poulichet F."/>
            <person name="Fonknechten N."/>
            <person name="Lauga B."/>
            <person name="Mornico D."/>
            <person name="Ortet P."/>
            <person name="Schaeffer C."/>
            <person name="Siguier P."/>
            <person name="Alexander Thil Smith A."/>
            <person name="Van Dorsselaer A."/>
            <person name="Weissenbach J."/>
            <person name="Medigue C."/>
            <person name="Le Paslier D."/>
        </authorList>
    </citation>
    <scope>NUCLEOTIDE SEQUENCE</scope>
</reference>
<feature type="transmembrane region" description="Helical" evidence="1">
    <location>
        <begin position="355"/>
        <end position="373"/>
    </location>
</feature>
<dbReference type="AlphaFoldDB" id="E6Q518"/>
<keyword evidence="1" id="KW-0472">Membrane</keyword>